<protein>
    <submittedName>
        <fullName evidence="2">Uncharacterized protein</fullName>
    </submittedName>
</protein>
<dbReference type="SUPFAM" id="SSF53383">
    <property type="entry name" value="PLP-dependent transferases"/>
    <property type="match status" value="1"/>
</dbReference>
<dbReference type="Gene3D" id="3.90.1150.10">
    <property type="entry name" value="Aspartate Aminotransferase, domain 1"/>
    <property type="match status" value="1"/>
</dbReference>
<evidence type="ECO:0000256" key="1">
    <source>
        <dbReference type="SAM" id="SignalP"/>
    </source>
</evidence>
<name>A0A8D9E2W0_9HEMI</name>
<evidence type="ECO:0000313" key="2">
    <source>
        <dbReference type="EMBL" id="CAG6738763.1"/>
    </source>
</evidence>
<dbReference type="EMBL" id="HBUF01409502">
    <property type="protein sequence ID" value="CAG6738763.1"/>
    <property type="molecule type" value="Transcribed_RNA"/>
</dbReference>
<dbReference type="InterPro" id="IPR015424">
    <property type="entry name" value="PyrdxlP-dep_Trfase"/>
</dbReference>
<feature type="signal peptide" evidence="1">
    <location>
        <begin position="1"/>
        <end position="29"/>
    </location>
</feature>
<organism evidence="2">
    <name type="scientific">Cacopsylla melanoneura</name>
    <dbReference type="NCBI Taxonomy" id="428564"/>
    <lineage>
        <taxon>Eukaryota</taxon>
        <taxon>Metazoa</taxon>
        <taxon>Ecdysozoa</taxon>
        <taxon>Arthropoda</taxon>
        <taxon>Hexapoda</taxon>
        <taxon>Insecta</taxon>
        <taxon>Pterygota</taxon>
        <taxon>Neoptera</taxon>
        <taxon>Paraneoptera</taxon>
        <taxon>Hemiptera</taxon>
        <taxon>Sternorrhyncha</taxon>
        <taxon>Psylloidea</taxon>
        <taxon>Psyllidae</taxon>
        <taxon>Psyllinae</taxon>
        <taxon>Cacopsylla</taxon>
    </lineage>
</organism>
<accession>A0A8D9E2W0</accession>
<dbReference type="AlphaFoldDB" id="A0A8D9E2W0"/>
<feature type="chain" id="PRO_5034598096" evidence="1">
    <location>
        <begin position="30"/>
        <end position="148"/>
    </location>
</feature>
<sequence>MGPVCSMLLSTWASLYLKCWQVLIPSCFALVKDWGPPWGRYWRALKSLYRPINNMKFPFIEVDVSNIQTNILVVSFRGKITADMFRRRLLKITDEEIAVLGRKNVCYIKVSSLAEHSIRIVLHLNVTVEDINLAIQKIEFVVKEFAIR</sequence>
<keyword evidence="1" id="KW-0732">Signal</keyword>
<reference evidence="2" key="1">
    <citation type="submission" date="2021-05" db="EMBL/GenBank/DDBJ databases">
        <authorList>
            <person name="Alioto T."/>
            <person name="Alioto T."/>
            <person name="Gomez Garrido J."/>
        </authorList>
    </citation>
    <scope>NUCLEOTIDE SEQUENCE</scope>
</reference>
<dbReference type="InterPro" id="IPR015422">
    <property type="entry name" value="PyrdxlP-dep_Trfase_small"/>
</dbReference>
<proteinExistence type="predicted"/>